<organism evidence="1 2">
    <name type="scientific">Palleniella muris</name>
    <dbReference type="NCBI Taxonomy" id="3038145"/>
    <lineage>
        <taxon>Bacteria</taxon>
        <taxon>Pseudomonadati</taxon>
        <taxon>Bacteroidota</taxon>
        <taxon>Bacteroidia</taxon>
        <taxon>Bacteroidales</taxon>
        <taxon>Prevotellaceae</taxon>
        <taxon>Palleniella</taxon>
    </lineage>
</organism>
<sequence length="65" mass="7053">MYKPKVKNYRTIGSKIGLGDFRVGGDILNNAQEKVGLILPVITIGVPTGFGPNHGIDNFLKTKLQ</sequence>
<evidence type="ECO:0000313" key="1">
    <source>
        <dbReference type="EMBL" id="TGX80110.1"/>
    </source>
</evidence>
<keyword evidence="2" id="KW-1185">Reference proteome</keyword>
<gene>
    <name evidence="1" type="ORF">E5358_13730</name>
</gene>
<proteinExistence type="predicted"/>
<dbReference type="EMBL" id="SRZC01000030">
    <property type="protein sequence ID" value="TGX80110.1"/>
    <property type="molecule type" value="Genomic_DNA"/>
</dbReference>
<accession>A0AC61QNG8</accession>
<reference evidence="1" key="1">
    <citation type="submission" date="2019-04" db="EMBL/GenBank/DDBJ databases">
        <title>Microbes associate with the intestines of laboratory mice.</title>
        <authorList>
            <person name="Navarre W."/>
            <person name="Wong E."/>
            <person name="Huang K."/>
            <person name="Tropini C."/>
            <person name="Ng K."/>
            <person name="Yu B."/>
        </authorList>
    </citation>
    <scope>NUCLEOTIDE SEQUENCE</scope>
    <source>
        <strain evidence="1">NM73_A23</strain>
    </source>
</reference>
<evidence type="ECO:0000313" key="2">
    <source>
        <dbReference type="Proteomes" id="UP000308886"/>
    </source>
</evidence>
<protein>
    <submittedName>
        <fullName evidence="1">Uncharacterized protein</fullName>
    </submittedName>
</protein>
<dbReference type="Proteomes" id="UP000308886">
    <property type="component" value="Unassembled WGS sequence"/>
</dbReference>
<name>A0AC61QNG8_9BACT</name>
<comment type="caution">
    <text evidence="1">The sequence shown here is derived from an EMBL/GenBank/DDBJ whole genome shotgun (WGS) entry which is preliminary data.</text>
</comment>